<dbReference type="Proteomes" id="UP000287651">
    <property type="component" value="Unassembled WGS sequence"/>
</dbReference>
<proteinExistence type="predicted"/>
<evidence type="ECO:0000313" key="3">
    <source>
        <dbReference type="Proteomes" id="UP000287651"/>
    </source>
</evidence>
<feature type="region of interest" description="Disordered" evidence="1">
    <location>
        <begin position="206"/>
        <end position="237"/>
    </location>
</feature>
<dbReference type="EMBL" id="AMZH03018737">
    <property type="protein sequence ID" value="RRT41235.1"/>
    <property type="molecule type" value="Genomic_DNA"/>
</dbReference>
<sequence>MNQVIFSDFDAFESDSSTESLIEDGDETEGAFTETEEFFEAEEIFTNADWQNVNRDTEATTFRNATSVDDGNSIVEICNLTGQARSRFETSKAEDDSETRVSQKLTDTDGKYIMIETCSLHGPAKTSSESDKCEHDDEFVMVKSVTSECMVLIEEKKMIECSTLQQDKKGTATSLGEENDLMKINNLKQETETVTSLVNMTHNFVGTEAPDTTESKWGNGDHKHGSENISETTSNSIGEIPSLAKHIHERETDSSTYQDKVEHYSESMLRIPGVTKETITKFPTIACSSSGKIISKESTYMDYTVTCEEKNIVEVSNSEHEVKDIVALDVEEKNIAETYNIEQDASGLASEKKMSSCAMTCKTQILTSTHDADNRPEKIKSRFNQENITTRKTLLDKGHNQGNQGISPEVKFECKREPDKVVAQSKTQPKILNQKFGNGEEKQTLEISLYTMPEKPSSGTKLPDSLVSKTMVKQQESAADQQSSRQPKTVARWISPGKDSDATSVHLPSHPPSSSTCSWRAFNPS</sequence>
<feature type="compositionally biased region" description="Polar residues" evidence="1">
    <location>
        <begin position="206"/>
        <end position="216"/>
    </location>
</feature>
<feature type="compositionally biased region" description="Polar residues" evidence="1">
    <location>
        <begin position="467"/>
        <end position="487"/>
    </location>
</feature>
<feature type="compositionally biased region" description="Polar residues" evidence="1">
    <location>
        <begin position="227"/>
        <end position="237"/>
    </location>
</feature>
<protein>
    <submittedName>
        <fullName evidence="2">Uncharacterized protein</fullName>
    </submittedName>
</protein>
<feature type="region of interest" description="Disordered" evidence="1">
    <location>
        <begin position="420"/>
        <end position="439"/>
    </location>
</feature>
<reference evidence="2 3" key="1">
    <citation type="journal article" date="2014" name="Agronomy (Basel)">
        <title>A Draft Genome Sequence for Ensete ventricosum, the Drought-Tolerant Tree Against Hunger.</title>
        <authorList>
            <person name="Harrison J."/>
            <person name="Moore K.A."/>
            <person name="Paszkiewicz K."/>
            <person name="Jones T."/>
            <person name="Grant M."/>
            <person name="Ambacheew D."/>
            <person name="Muzemil S."/>
            <person name="Studholme D.J."/>
        </authorList>
    </citation>
    <scope>NUCLEOTIDE SEQUENCE [LARGE SCALE GENOMIC DNA]</scope>
</reference>
<dbReference type="AlphaFoldDB" id="A0A426XP89"/>
<name>A0A426XP89_ENSVE</name>
<evidence type="ECO:0000313" key="2">
    <source>
        <dbReference type="EMBL" id="RRT41235.1"/>
    </source>
</evidence>
<feature type="region of interest" description="Disordered" evidence="1">
    <location>
        <begin position="452"/>
        <end position="525"/>
    </location>
</feature>
<evidence type="ECO:0000256" key="1">
    <source>
        <dbReference type="SAM" id="MobiDB-lite"/>
    </source>
</evidence>
<accession>A0A426XP89</accession>
<gene>
    <name evidence="2" type="ORF">B296_00057963</name>
</gene>
<comment type="caution">
    <text evidence="2">The sequence shown here is derived from an EMBL/GenBank/DDBJ whole genome shotgun (WGS) entry which is preliminary data.</text>
</comment>
<organism evidence="2 3">
    <name type="scientific">Ensete ventricosum</name>
    <name type="common">Abyssinian banana</name>
    <name type="synonym">Musa ensete</name>
    <dbReference type="NCBI Taxonomy" id="4639"/>
    <lineage>
        <taxon>Eukaryota</taxon>
        <taxon>Viridiplantae</taxon>
        <taxon>Streptophyta</taxon>
        <taxon>Embryophyta</taxon>
        <taxon>Tracheophyta</taxon>
        <taxon>Spermatophyta</taxon>
        <taxon>Magnoliopsida</taxon>
        <taxon>Liliopsida</taxon>
        <taxon>Zingiberales</taxon>
        <taxon>Musaceae</taxon>
        <taxon>Ensete</taxon>
    </lineage>
</organism>
<feature type="compositionally biased region" description="Low complexity" evidence="1">
    <location>
        <begin position="503"/>
        <end position="518"/>
    </location>
</feature>